<keyword evidence="1" id="KW-0732">Signal</keyword>
<sequence length="255" mass="27482">MKKIFASRVATIALLTAVVSASAFGTIIVAKSAGAASFAIQAKAVPSPKLLTPTNHTLLMIDHQPQMAFGTSSIDIQQLRNNVTGLAKAAKAFKVPTVLTTVASKSFSGPIFPEIQAVFPDQQPIDRTTMNAWEDQRVVDKVNSYGKKKLVISGLWTEVCDLSAVLSAIDQGYEVYIVTDTSGGVSKEAHDMAIERMIQAGAAPITWEQYLLELQRDWARSETYKATTDIAKEHGGAYGLGIIYSQEMFGGSEGH</sequence>
<dbReference type="Proteomes" id="UP001285921">
    <property type="component" value="Unassembled WGS sequence"/>
</dbReference>
<gene>
    <name evidence="3" type="ORF">PghCCS26_42870</name>
</gene>
<dbReference type="SUPFAM" id="SSF52499">
    <property type="entry name" value="Isochorismatase-like hydrolases"/>
    <property type="match status" value="1"/>
</dbReference>
<organism evidence="3 4">
    <name type="scientific">Paenibacillus glycanilyticus</name>
    <dbReference type="NCBI Taxonomy" id="126569"/>
    <lineage>
        <taxon>Bacteria</taxon>
        <taxon>Bacillati</taxon>
        <taxon>Bacillota</taxon>
        <taxon>Bacilli</taxon>
        <taxon>Bacillales</taxon>
        <taxon>Paenibacillaceae</taxon>
        <taxon>Paenibacillus</taxon>
    </lineage>
</organism>
<dbReference type="CDD" id="cd01012">
    <property type="entry name" value="YcaC_related"/>
    <property type="match status" value="1"/>
</dbReference>
<dbReference type="PANTHER" id="PTHR43559">
    <property type="entry name" value="HYDROLASE YCAC-RELATED"/>
    <property type="match status" value="1"/>
</dbReference>
<reference evidence="3 4" key="1">
    <citation type="submission" date="2023-05" db="EMBL/GenBank/DDBJ databases">
        <title>Draft genome of Paenibacillus sp. CCS26.</title>
        <authorList>
            <person name="Akita H."/>
            <person name="Shinto Y."/>
            <person name="Kimura Z."/>
        </authorList>
    </citation>
    <scope>NUCLEOTIDE SEQUENCE [LARGE SCALE GENOMIC DNA]</scope>
    <source>
        <strain evidence="3 4">CCS26</strain>
    </source>
</reference>
<evidence type="ECO:0000313" key="4">
    <source>
        <dbReference type="Proteomes" id="UP001285921"/>
    </source>
</evidence>
<proteinExistence type="predicted"/>
<dbReference type="EMBL" id="BTCL01000017">
    <property type="protein sequence ID" value="GMK47157.1"/>
    <property type="molecule type" value="Genomic_DNA"/>
</dbReference>
<dbReference type="Pfam" id="PF00857">
    <property type="entry name" value="Isochorismatase"/>
    <property type="match status" value="1"/>
</dbReference>
<evidence type="ECO:0000256" key="1">
    <source>
        <dbReference type="SAM" id="SignalP"/>
    </source>
</evidence>
<feature type="domain" description="Isochorismatase-like" evidence="2">
    <location>
        <begin position="57"/>
        <end position="209"/>
    </location>
</feature>
<protein>
    <submittedName>
        <fullName evidence="3">Hydrolase</fullName>
    </submittedName>
</protein>
<feature type="chain" id="PRO_5046653747" evidence="1">
    <location>
        <begin position="22"/>
        <end position="255"/>
    </location>
</feature>
<dbReference type="Gene3D" id="3.40.50.850">
    <property type="entry name" value="Isochorismatase-like"/>
    <property type="match status" value="1"/>
</dbReference>
<keyword evidence="3" id="KW-0378">Hydrolase</keyword>
<keyword evidence="4" id="KW-1185">Reference proteome</keyword>
<dbReference type="InterPro" id="IPR000868">
    <property type="entry name" value="Isochorismatase-like_dom"/>
</dbReference>
<dbReference type="GO" id="GO:0016787">
    <property type="term" value="F:hydrolase activity"/>
    <property type="evidence" value="ECO:0007669"/>
    <property type="project" value="UniProtKB-KW"/>
</dbReference>
<evidence type="ECO:0000259" key="2">
    <source>
        <dbReference type="Pfam" id="PF00857"/>
    </source>
</evidence>
<feature type="signal peptide" evidence="1">
    <location>
        <begin position="1"/>
        <end position="21"/>
    </location>
</feature>
<dbReference type="InterPro" id="IPR053152">
    <property type="entry name" value="Hydrolase_YcaC-like"/>
</dbReference>
<name>A0ABQ6NQ05_9BACL</name>
<accession>A0ABQ6NQ05</accession>
<comment type="caution">
    <text evidence="3">The sequence shown here is derived from an EMBL/GenBank/DDBJ whole genome shotgun (WGS) entry which is preliminary data.</text>
</comment>
<evidence type="ECO:0000313" key="3">
    <source>
        <dbReference type="EMBL" id="GMK47157.1"/>
    </source>
</evidence>
<dbReference type="InterPro" id="IPR036380">
    <property type="entry name" value="Isochorismatase-like_sf"/>
</dbReference>
<dbReference type="PANTHER" id="PTHR43559:SF1">
    <property type="entry name" value="HYDROLASE"/>
    <property type="match status" value="1"/>
</dbReference>